<keyword evidence="10" id="KW-1185">Reference proteome</keyword>
<name>A0A8J7SDG7_9RHOB</name>
<comment type="function">
    <text evidence="7">Involved in DNA repair and RecF pathway recombination.</text>
</comment>
<dbReference type="SUPFAM" id="SSF50249">
    <property type="entry name" value="Nucleic acid-binding proteins"/>
    <property type="match status" value="1"/>
</dbReference>
<evidence type="ECO:0000256" key="1">
    <source>
        <dbReference type="ARBA" id="ARBA00007452"/>
    </source>
</evidence>
<evidence type="ECO:0000256" key="6">
    <source>
        <dbReference type="ARBA" id="ARBA00033409"/>
    </source>
</evidence>
<feature type="domain" description="DNA replication/recombination mediator RecO N-terminal" evidence="8">
    <location>
        <begin position="1"/>
        <end position="76"/>
    </location>
</feature>
<dbReference type="GO" id="GO:0006302">
    <property type="term" value="P:double-strand break repair"/>
    <property type="evidence" value="ECO:0007669"/>
    <property type="project" value="TreeGrafter"/>
</dbReference>
<comment type="similarity">
    <text evidence="1 7">Belongs to the RecO family.</text>
</comment>
<dbReference type="Gene3D" id="1.20.1440.120">
    <property type="entry name" value="Recombination protein O, C-terminal domain"/>
    <property type="match status" value="1"/>
</dbReference>
<dbReference type="PANTHER" id="PTHR33991:SF1">
    <property type="entry name" value="DNA REPAIR PROTEIN RECO"/>
    <property type="match status" value="1"/>
</dbReference>
<dbReference type="InterPro" id="IPR003717">
    <property type="entry name" value="RecO"/>
</dbReference>
<dbReference type="GO" id="GO:0043590">
    <property type="term" value="C:bacterial nucleoid"/>
    <property type="evidence" value="ECO:0007669"/>
    <property type="project" value="TreeGrafter"/>
</dbReference>
<proteinExistence type="inferred from homology"/>
<evidence type="ECO:0000256" key="7">
    <source>
        <dbReference type="HAMAP-Rule" id="MF_00201"/>
    </source>
</evidence>
<dbReference type="Pfam" id="PF11967">
    <property type="entry name" value="RecO_N"/>
    <property type="match status" value="1"/>
</dbReference>
<dbReference type="EMBL" id="JAEHHL010000007">
    <property type="protein sequence ID" value="MBK0400052.1"/>
    <property type="molecule type" value="Genomic_DNA"/>
</dbReference>
<dbReference type="PANTHER" id="PTHR33991">
    <property type="entry name" value="DNA REPAIR PROTEIN RECO"/>
    <property type="match status" value="1"/>
</dbReference>
<evidence type="ECO:0000256" key="5">
    <source>
        <dbReference type="ARBA" id="ARBA00023204"/>
    </source>
</evidence>
<keyword evidence="5 7" id="KW-0234">DNA repair</keyword>
<protein>
    <recommendedName>
        <fullName evidence="2 7">DNA repair protein RecO</fullName>
    </recommendedName>
    <alternativeName>
        <fullName evidence="6 7">Recombination protein O</fullName>
    </alternativeName>
</protein>
<dbReference type="NCBIfam" id="TIGR00613">
    <property type="entry name" value="reco"/>
    <property type="match status" value="1"/>
</dbReference>
<dbReference type="Proteomes" id="UP000655420">
    <property type="component" value="Unassembled WGS sequence"/>
</dbReference>
<sequence length="248" mass="26259">MDWRDEGLLLGIRDHGESSAIIDVLTVHHGRHSGLVRGGAGQKMSAVLQPGTQLALEWRARLEEHLGHFRVEPLQSRAAGIMAGRGTLAAFNAMAALIQALVPERAPDQGLHDASVALADALAAQAPDWPAIYARWEVQFLETLGFGLDLERCAVSGAPDGLAFVSPRTGRAVTREAGSPWAGKLLPLPGFLIGRGEPSAAAVVEALQLTGWFLANRAVAAMERDALPEARERLLRLLDRAAAAPGGG</sequence>
<evidence type="ECO:0000313" key="9">
    <source>
        <dbReference type="EMBL" id="MBK0400052.1"/>
    </source>
</evidence>
<evidence type="ECO:0000256" key="3">
    <source>
        <dbReference type="ARBA" id="ARBA00022763"/>
    </source>
</evidence>
<dbReference type="InterPro" id="IPR042242">
    <property type="entry name" value="RecO_C"/>
</dbReference>
<dbReference type="HAMAP" id="MF_00201">
    <property type="entry name" value="RecO"/>
    <property type="match status" value="1"/>
</dbReference>
<dbReference type="Pfam" id="PF02565">
    <property type="entry name" value="RecO_C"/>
    <property type="match status" value="1"/>
</dbReference>
<dbReference type="Gene3D" id="2.40.50.140">
    <property type="entry name" value="Nucleic acid-binding proteins"/>
    <property type="match status" value="1"/>
</dbReference>
<dbReference type="GO" id="GO:0006310">
    <property type="term" value="P:DNA recombination"/>
    <property type="evidence" value="ECO:0007669"/>
    <property type="project" value="UniProtKB-UniRule"/>
</dbReference>
<dbReference type="SUPFAM" id="SSF57863">
    <property type="entry name" value="ArfGap/RecO-like zinc finger"/>
    <property type="match status" value="1"/>
</dbReference>
<evidence type="ECO:0000313" key="10">
    <source>
        <dbReference type="Proteomes" id="UP000655420"/>
    </source>
</evidence>
<organism evidence="9 10">
    <name type="scientific">Thermohalobaculum xanthum</name>
    <dbReference type="NCBI Taxonomy" id="2753746"/>
    <lineage>
        <taxon>Bacteria</taxon>
        <taxon>Pseudomonadati</taxon>
        <taxon>Pseudomonadota</taxon>
        <taxon>Alphaproteobacteria</taxon>
        <taxon>Rhodobacterales</taxon>
        <taxon>Paracoccaceae</taxon>
        <taxon>Thermohalobaculum</taxon>
    </lineage>
</organism>
<dbReference type="InterPro" id="IPR022572">
    <property type="entry name" value="DNA_rep/recomb_RecO_N"/>
</dbReference>
<accession>A0A8J7SDG7</accession>
<keyword evidence="3 7" id="KW-0227">DNA damage</keyword>
<dbReference type="InterPro" id="IPR037278">
    <property type="entry name" value="ARFGAP/RecO"/>
</dbReference>
<dbReference type="RefSeq" id="WP_200610362.1">
    <property type="nucleotide sequence ID" value="NZ_JAEHHL010000007.1"/>
</dbReference>
<dbReference type="InterPro" id="IPR012340">
    <property type="entry name" value="NA-bd_OB-fold"/>
</dbReference>
<keyword evidence="4 7" id="KW-0233">DNA recombination</keyword>
<comment type="caution">
    <text evidence="9">The sequence shown here is derived from an EMBL/GenBank/DDBJ whole genome shotgun (WGS) entry which is preliminary data.</text>
</comment>
<evidence type="ECO:0000256" key="4">
    <source>
        <dbReference type="ARBA" id="ARBA00023172"/>
    </source>
</evidence>
<dbReference type="AlphaFoldDB" id="A0A8J7SDG7"/>
<evidence type="ECO:0000259" key="8">
    <source>
        <dbReference type="Pfam" id="PF11967"/>
    </source>
</evidence>
<reference evidence="9" key="1">
    <citation type="submission" date="2020-12" db="EMBL/GenBank/DDBJ databases">
        <title>Bacterial taxonomy.</title>
        <authorList>
            <person name="Pan X."/>
        </authorList>
    </citation>
    <scope>NUCLEOTIDE SEQUENCE</scope>
    <source>
        <strain evidence="9">M0105</strain>
    </source>
</reference>
<gene>
    <name evidence="7 9" type="primary">recO</name>
    <name evidence="9" type="ORF">H0I76_12705</name>
</gene>
<evidence type="ECO:0000256" key="2">
    <source>
        <dbReference type="ARBA" id="ARBA00021310"/>
    </source>
</evidence>